<feature type="domain" description="DUF397" evidence="1">
    <location>
        <begin position="16"/>
        <end position="72"/>
    </location>
</feature>
<dbReference type="EMBL" id="VDLY02000002">
    <property type="protein sequence ID" value="KAB8169728.1"/>
    <property type="molecule type" value="Genomic_DNA"/>
</dbReference>
<evidence type="ECO:0000313" key="3">
    <source>
        <dbReference type="Proteomes" id="UP000314251"/>
    </source>
</evidence>
<proteinExistence type="predicted"/>
<dbReference type="OrthoDB" id="4570646at2"/>
<evidence type="ECO:0000259" key="1">
    <source>
        <dbReference type="Pfam" id="PF04149"/>
    </source>
</evidence>
<dbReference type="Pfam" id="PF04149">
    <property type="entry name" value="DUF397"/>
    <property type="match status" value="1"/>
</dbReference>
<gene>
    <name evidence="2" type="ORF">FH607_003055</name>
</gene>
<accession>A0A5N6AQ31</accession>
<dbReference type="InterPro" id="IPR007278">
    <property type="entry name" value="DUF397"/>
</dbReference>
<dbReference type="Proteomes" id="UP000314251">
    <property type="component" value="Unassembled WGS sequence"/>
</dbReference>
<name>A0A5N6AQ31_9ACTN</name>
<evidence type="ECO:0000313" key="2">
    <source>
        <dbReference type="EMBL" id="KAB8169728.1"/>
    </source>
</evidence>
<protein>
    <submittedName>
        <fullName evidence="2">DUF397 domain-containing protein</fullName>
    </submittedName>
</protein>
<dbReference type="RefSeq" id="WP_139666026.1">
    <property type="nucleotide sequence ID" value="NZ_VDLY02000002.1"/>
</dbReference>
<dbReference type="AlphaFoldDB" id="A0A5N6AQ31"/>
<keyword evidence="3" id="KW-1185">Reference proteome</keyword>
<reference evidence="2" key="1">
    <citation type="submission" date="2019-10" db="EMBL/GenBank/DDBJ databases">
        <title>Nonomuraea sp. nov., isolated from Phyllanthus amarus.</title>
        <authorList>
            <person name="Klykleung N."/>
            <person name="Tanasupawat S."/>
        </authorList>
    </citation>
    <scope>NUCLEOTIDE SEQUENCE [LARGE SCALE GENOMIC DNA]</scope>
    <source>
        <strain evidence="2">3MP-10</strain>
    </source>
</reference>
<sequence length="78" mass="8019">MNNHPAEVLASVLADAAWFTSSYSNGGGNCVEAADLTATRCGAVALRDSKVHGGPVLLLAPESFAAFIDDVREGQLTA</sequence>
<comment type="caution">
    <text evidence="2">The sequence shown here is derived from an EMBL/GenBank/DDBJ whole genome shotgun (WGS) entry which is preliminary data.</text>
</comment>
<organism evidence="2 3">
    <name type="scientific">Streptomyces mimosae</name>
    <dbReference type="NCBI Taxonomy" id="2586635"/>
    <lineage>
        <taxon>Bacteria</taxon>
        <taxon>Bacillati</taxon>
        <taxon>Actinomycetota</taxon>
        <taxon>Actinomycetes</taxon>
        <taxon>Kitasatosporales</taxon>
        <taxon>Streptomycetaceae</taxon>
        <taxon>Streptomyces</taxon>
    </lineage>
</organism>